<dbReference type="Gene3D" id="1.10.132.50">
    <property type="entry name" value="ATP synthase (C/AC39) subunit, domain 3"/>
    <property type="match status" value="3"/>
</dbReference>
<organism evidence="3 4">
    <name type="scientific">Candidatus Ornithomonoglobus intestinigallinarum</name>
    <dbReference type="NCBI Taxonomy" id="2840894"/>
    <lineage>
        <taxon>Bacteria</taxon>
        <taxon>Bacillati</taxon>
        <taxon>Bacillota</taxon>
        <taxon>Clostridia</taxon>
        <taxon>Candidatus Ornithomonoglobus</taxon>
    </lineage>
</organism>
<evidence type="ECO:0000256" key="1">
    <source>
        <dbReference type="ARBA" id="ARBA00022448"/>
    </source>
</evidence>
<reference evidence="3" key="2">
    <citation type="journal article" date="2021" name="PeerJ">
        <title>Extensive microbial diversity within the chicken gut microbiome revealed by metagenomics and culture.</title>
        <authorList>
            <person name="Gilroy R."/>
            <person name="Ravi A."/>
            <person name="Getino M."/>
            <person name="Pursley I."/>
            <person name="Horton D.L."/>
            <person name="Alikhan N.F."/>
            <person name="Baker D."/>
            <person name="Gharbi K."/>
            <person name="Hall N."/>
            <person name="Watson M."/>
            <person name="Adriaenssens E.M."/>
            <person name="Foster-Nyarko E."/>
            <person name="Jarju S."/>
            <person name="Secka A."/>
            <person name="Antonio M."/>
            <person name="Oren A."/>
            <person name="Chaudhuri R.R."/>
            <person name="La Ragione R."/>
            <person name="Hildebrand F."/>
            <person name="Pallen M.J."/>
        </authorList>
    </citation>
    <scope>NUCLEOTIDE SEQUENCE</scope>
    <source>
        <strain evidence="3">CHK181-108</strain>
    </source>
</reference>
<evidence type="ECO:0000313" key="3">
    <source>
        <dbReference type="EMBL" id="HIT85858.1"/>
    </source>
</evidence>
<evidence type="ECO:0000313" key="4">
    <source>
        <dbReference type="Proteomes" id="UP000824165"/>
    </source>
</evidence>
<name>A0A9D1H406_9FIRM</name>
<dbReference type="GO" id="GO:0046961">
    <property type="term" value="F:proton-transporting ATPase activity, rotational mechanism"/>
    <property type="evidence" value="ECO:0007669"/>
    <property type="project" value="InterPro"/>
</dbReference>
<sequence>MRTVNSEYSAVSAKLKAMYSKSLTKEDYEQLLSKKSVGEICSYLKSLPAYSSVLESVNERDIHRGQMEILISLEIIDEYLRLYDFLDSKKREVLKFWFMRREIEFLTRELRYIFTHETRSADQVSQDRFDAFFETHTKINKELMQNAACLADCIEACKNTPYAEPLQRAENLGSDFFSVSMILEMFYYTSIWHTVNRTLDREQAELFKKALGSRTDILNILWIYRGKKYFDFEEEIIFTYLIPIRYRLTEDFIKELVRAETIEGFVHLVSETKYAPLFTGIEDGIFPEENYRDMIRRIDKNMFFNHPQSLIAVYTYLDLRELELDNIKTVVEGIRYGKTPDAIRPHIRID</sequence>
<keyword evidence="1" id="KW-0813">Transport</keyword>
<reference evidence="3" key="1">
    <citation type="submission" date="2020-10" db="EMBL/GenBank/DDBJ databases">
        <authorList>
            <person name="Gilroy R."/>
        </authorList>
    </citation>
    <scope>NUCLEOTIDE SEQUENCE</scope>
    <source>
        <strain evidence="3">CHK181-108</strain>
    </source>
</reference>
<dbReference type="PANTHER" id="PTHR38682">
    <property type="entry name" value="V-TYPE ATP SYNTHASE SUBUNIT C"/>
    <property type="match status" value="1"/>
</dbReference>
<comment type="caution">
    <text evidence="3">The sequence shown here is derived from an EMBL/GenBank/DDBJ whole genome shotgun (WGS) entry which is preliminary data.</text>
</comment>
<dbReference type="InterPro" id="IPR036079">
    <property type="entry name" value="ATPase_csu/dsu_sf"/>
</dbReference>
<dbReference type="SUPFAM" id="SSF103486">
    <property type="entry name" value="V-type ATP synthase subunit C"/>
    <property type="match status" value="1"/>
</dbReference>
<dbReference type="Pfam" id="PF01992">
    <property type="entry name" value="vATP-synt_AC39"/>
    <property type="match status" value="1"/>
</dbReference>
<protein>
    <submittedName>
        <fullName evidence="3">V-type ATPase subunit</fullName>
    </submittedName>
</protein>
<gene>
    <name evidence="3" type="ORF">IAA60_08145</name>
</gene>
<accession>A0A9D1H406</accession>
<dbReference type="InterPro" id="IPR002843">
    <property type="entry name" value="ATPase_V0-cplx_csu/dsu"/>
</dbReference>
<proteinExistence type="predicted"/>
<dbReference type="EMBL" id="DVLU01000083">
    <property type="protein sequence ID" value="HIT85858.1"/>
    <property type="molecule type" value="Genomic_DNA"/>
</dbReference>
<dbReference type="InterPro" id="IPR044911">
    <property type="entry name" value="V-type_ATPase_csu/dsu_dom_3"/>
</dbReference>
<dbReference type="Proteomes" id="UP000824165">
    <property type="component" value="Unassembled WGS sequence"/>
</dbReference>
<keyword evidence="2" id="KW-0406">Ion transport</keyword>
<evidence type="ECO:0000256" key="2">
    <source>
        <dbReference type="ARBA" id="ARBA00023065"/>
    </source>
</evidence>
<dbReference type="AlphaFoldDB" id="A0A9D1H406"/>
<dbReference type="InterPro" id="IPR050873">
    <property type="entry name" value="V-ATPase_V0D/AC39_subunit"/>
</dbReference>
<dbReference type="PANTHER" id="PTHR38682:SF1">
    <property type="entry name" value="V-TYPE ATP SYNTHASE SUBUNIT C"/>
    <property type="match status" value="1"/>
</dbReference>